<organism evidence="2">
    <name type="scientific">viral metagenome</name>
    <dbReference type="NCBI Taxonomy" id="1070528"/>
    <lineage>
        <taxon>unclassified sequences</taxon>
        <taxon>metagenomes</taxon>
        <taxon>organismal metagenomes</taxon>
    </lineage>
</organism>
<protein>
    <submittedName>
        <fullName evidence="2">Uncharacterized protein</fullName>
    </submittedName>
</protein>
<feature type="transmembrane region" description="Helical" evidence="1">
    <location>
        <begin position="152"/>
        <end position="170"/>
    </location>
</feature>
<proteinExistence type="predicted"/>
<keyword evidence="1" id="KW-0472">Membrane</keyword>
<feature type="transmembrane region" description="Helical" evidence="1">
    <location>
        <begin position="12"/>
        <end position="30"/>
    </location>
</feature>
<feature type="transmembrane region" description="Helical" evidence="1">
    <location>
        <begin position="126"/>
        <end position="146"/>
    </location>
</feature>
<name>A0A6C0B652_9ZZZZ</name>
<dbReference type="AlphaFoldDB" id="A0A6C0B652"/>
<evidence type="ECO:0000256" key="1">
    <source>
        <dbReference type="SAM" id="Phobius"/>
    </source>
</evidence>
<feature type="transmembrane region" description="Helical" evidence="1">
    <location>
        <begin position="50"/>
        <end position="73"/>
    </location>
</feature>
<sequence length="184" mass="20576">MDLRKFWDGKLLLAALASAAVVDTAGLFIWRYTADRDGPINIWYDKFGVIAYVLDVSSVVVGFVLAQLITYAIGGSYNLLFFLIVVVAVQMTHDILFSLFLVPLVPEGENDIMDLMKSYTTMKGSGWVLVVDALYMILTTLGALVLYKLPSYVTWFTLLFVPYVTGYILTTHRLLSSRISTPLQ</sequence>
<keyword evidence="1" id="KW-1133">Transmembrane helix</keyword>
<dbReference type="EMBL" id="MN739078">
    <property type="protein sequence ID" value="QHS87151.1"/>
    <property type="molecule type" value="Genomic_DNA"/>
</dbReference>
<feature type="transmembrane region" description="Helical" evidence="1">
    <location>
        <begin position="79"/>
        <end position="105"/>
    </location>
</feature>
<reference evidence="2" key="1">
    <citation type="journal article" date="2020" name="Nature">
        <title>Giant virus diversity and host interactions through global metagenomics.</title>
        <authorList>
            <person name="Schulz F."/>
            <person name="Roux S."/>
            <person name="Paez-Espino D."/>
            <person name="Jungbluth S."/>
            <person name="Walsh D.A."/>
            <person name="Denef V.J."/>
            <person name="McMahon K.D."/>
            <person name="Konstantinidis K.T."/>
            <person name="Eloe-Fadrosh E.A."/>
            <person name="Kyrpides N.C."/>
            <person name="Woyke T."/>
        </authorList>
    </citation>
    <scope>NUCLEOTIDE SEQUENCE</scope>
    <source>
        <strain evidence="2">GVMAG-M-3300009684-20</strain>
    </source>
</reference>
<evidence type="ECO:0000313" key="2">
    <source>
        <dbReference type="EMBL" id="QHS87151.1"/>
    </source>
</evidence>
<accession>A0A6C0B652</accession>
<keyword evidence="1" id="KW-0812">Transmembrane</keyword>